<proteinExistence type="predicted"/>
<feature type="region of interest" description="Disordered" evidence="1">
    <location>
        <begin position="52"/>
        <end position="76"/>
    </location>
</feature>
<feature type="compositionally biased region" description="Basic and acidic residues" evidence="1">
    <location>
        <begin position="871"/>
        <end position="884"/>
    </location>
</feature>
<feature type="compositionally biased region" description="Basic and acidic residues" evidence="1">
    <location>
        <begin position="898"/>
        <end position="907"/>
    </location>
</feature>
<dbReference type="OrthoDB" id="5320817at2759"/>
<protein>
    <submittedName>
        <fullName evidence="2">Uncharacterized protein</fullName>
    </submittedName>
</protein>
<dbReference type="RefSeq" id="XP_037163639.1">
    <property type="nucleotide sequence ID" value="XM_037309560.1"/>
</dbReference>
<feature type="compositionally biased region" description="Basic and acidic residues" evidence="1">
    <location>
        <begin position="472"/>
        <end position="489"/>
    </location>
</feature>
<evidence type="ECO:0000313" key="2">
    <source>
        <dbReference type="EMBL" id="KAF6234238.1"/>
    </source>
</evidence>
<dbReference type="GeneID" id="59289314"/>
<comment type="caution">
    <text evidence="2">The sequence shown here is derived from an EMBL/GenBank/DDBJ whole genome shotgun (WGS) entry which is preliminary data.</text>
</comment>
<feature type="region of interest" description="Disordered" evidence="1">
    <location>
        <begin position="632"/>
        <end position="657"/>
    </location>
</feature>
<evidence type="ECO:0000256" key="1">
    <source>
        <dbReference type="SAM" id="MobiDB-lite"/>
    </source>
</evidence>
<evidence type="ECO:0000313" key="3">
    <source>
        <dbReference type="Proteomes" id="UP000578531"/>
    </source>
</evidence>
<feature type="compositionally biased region" description="Polar residues" evidence="1">
    <location>
        <begin position="647"/>
        <end position="657"/>
    </location>
</feature>
<dbReference type="AlphaFoldDB" id="A0A8H6FT53"/>
<dbReference type="EMBL" id="JACCJC010000032">
    <property type="protein sequence ID" value="KAF6234238.1"/>
    <property type="molecule type" value="Genomic_DNA"/>
</dbReference>
<feature type="compositionally biased region" description="Basic residues" evidence="1">
    <location>
        <begin position="955"/>
        <end position="964"/>
    </location>
</feature>
<sequence>MSLRSLDMSDQDIENALVPGAAGGLSLQQYPYECPDPSFEYASESDFLKPTVVNPYGPPSKTPSKTKKLCDQAGRPTAVPNLDDVEAFMSEPDYVEQPKSELETLLASQHIQNPYPYPGDTALLPSYSSEPPESTYANNLREQVKHALANAWKYDPIGCSVKAAFQVARDLPSIPNHSLAKQEHSWTTGGKLTTVKKARNAARIDFEQARKQYEWIKSSDEDDEILNFTGTIIDQELDEFYGPDGTDLRPIDNGSDDEGFCEPDTIVTTTFSLPDKSLLEEGVTPGGIFQDSGISMDEGYAEYSLAHSLPNTAKEITGMVPSDWPTFNADVASLRVPIQRGRWLGLVGDQKQCEWPGRRQGPYDLDGLQSWVRASNSDHVEILNEPEAGSNGSQDMAGSFTPQPVVRETSVGRDIEAAVSQDVDATGARFTAALAVAETRDADQMVDTPIVDTTYESPLPAKVTLSIESVERAQEVSEPVEGKVDDKPSEPTPQLLGQEQSHFLHGNNKSGRFIENQERFHELPTSDKETDNNKTSELVTQLVSEERSQHFPGSIENGSDNEPSVSAPHVIGEVPQIQTDVKVHVRRNILTTPFTTPVNQRIRQVQKVQVDTPATPATVNINLTPEYDSDMDADDASDGSLEVGLPNSPTIDTQKGQSALGRYVQETKSQPNLALQGSSTVSLDGSESEEVLLIPTQQRPSPPEGHAGFSKGVELHQKKSDAVFTLGTPKASQETPSSSKAAHIPATPANGEDSASLRPTTPFQHDDRNHRFDSPSTPTPASKPDEQPRGDSSPSKKSVMKIFQSSKLGIRSPERARPSPEIAVAPTTPTAGAGAGDRYGGSPFGGQGLLFQKAKKNERDTKNVLNSLKLSPERGSGHPVREVPEDYGDELAGEEGVEVYKEGKGGPETRGPMGSRFDLGARGGRKVAQAVVVPSVRSRDEDDGGQTEGVQSHEPRKKKPRRSTRGGVGGADVPDAGPLFEHREGYHHS</sequence>
<feature type="compositionally biased region" description="Polar residues" evidence="1">
    <location>
        <begin position="730"/>
        <end position="740"/>
    </location>
</feature>
<gene>
    <name evidence="2" type="ORF">HO173_007658</name>
</gene>
<feature type="compositionally biased region" description="Acidic residues" evidence="1">
    <location>
        <begin position="885"/>
        <end position="897"/>
    </location>
</feature>
<name>A0A8H6FT53_9LECA</name>
<dbReference type="Proteomes" id="UP000578531">
    <property type="component" value="Unassembled WGS sequence"/>
</dbReference>
<feature type="region of interest" description="Disordered" evidence="1">
    <location>
        <begin position="727"/>
        <end position="989"/>
    </location>
</feature>
<accession>A0A8H6FT53</accession>
<feature type="compositionally biased region" description="Gly residues" evidence="1">
    <location>
        <begin position="833"/>
        <end position="848"/>
    </location>
</feature>
<organism evidence="2 3">
    <name type="scientific">Letharia columbiana</name>
    <dbReference type="NCBI Taxonomy" id="112416"/>
    <lineage>
        <taxon>Eukaryota</taxon>
        <taxon>Fungi</taxon>
        <taxon>Dikarya</taxon>
        <taxon>Ascomycota</taxon>
        <taxon>Pezizomycotina</taxon>
        <taxon>Lecanoromycetes</taxon>
        <taxon>OSLEUM clade</taxon>
        <taxon>Lecanoromycetidae</taxon>
        <taxon>Lecanorales</taxon>
        <taxon>Lecanorineae</taxon>
        <taxon>Parmeliaceae</taxon>
        <taxon>Letharia</taxon>
    </lineage>
</organism>
<feature type="region of interest" description="Disordered" evidence="1">
    <location>
        <begin position="472"/>
        <end position="509"/>
    </location>
</feature>
<feature type="compositionally biased region" description="Basic and acidic residues" evidence="1">
    <location>
        <begin position="764"/>
        <end position="773"/>
    </location>
</feature>
<keyword evidence="3" id="KW-1185">Reference proteome</keyword>
<reference evidence="2 3" key="1">
    <citation type="journal article" date="2020" name="Genomics">
        <title>Complete, high-quality genomes from long-read metagenomic sequencing of two wolf lichen thalli reveals enigmatic genome architecture.</title>
        <authorList>
            <person name="McKenzie S.K."/>
            <person name="Walston R.F."/>
            <person name="Allen J.L."/>
        </authorList>
    </citation>
    <scope>NUCLEOTIDE SEQUENCE [LARGE SCALE GENOMIC DNA]</scope>
    <source>
        <strain evidence="2">WasteWater2</strain>
    </source>
</reference>
<feature type="compositionally biased region" description="Basic and acidic residues" evidence="1">
    <location>
        <begin position="980"/>
        <end position="989"/>
    </location>
</feature>